<evidence type="ECO:0000313" key="12">
    <source>
        <dbReference type="Proteomes" id="UP000632535"/>
    </source>
</evidence>
<organism evidence="11 12">
    <name type="scientific">Isoptericola cucumis</name>
    <dbReference type="NCBI Taxonomy" id="1776856"/>
    <lineage>
        <taxon>Bacteria</taxon>
        <taxon>Bacillati</taxon>
        <taxon>Actinomycetota</taxon>
        <taxon>Actinomycetes</taxon>
        <taxon>Micrococcales</taxon>
        <taxon>Promicromonosporaceae</taxon>
        <taxon>Isoptericola</taxon>
    </lineage>
</organism>
<feature type="domain" description="Major facilitator superfamily (MFS) profile" evidence="10">
    <location>
        <begin position="233"/>
        <end position="434"/>
    </location>
</feature>
<dbReference type="Gene3D" id="1.20.1250.20">
    <property type="entry name" value="MFS general substrate transporter like domains"/>
    <property type="match status" value="1"/>
</dbReference>
<evidence type="ECO:0000256" key="9">
    <source>
        <dbReference type="SAM" id="Phobius"/>
    </source>
</evidence>
<feature type="transmembrane region" description="Helical" evidence="9">
    <location>
        <begin position="167"/>
        <end position="184"/>
    </location>
</feature>
<dbReference type="Pfam" id="PF07690">
    <property type="entry name" value="MFS_1"/>
    <property type="match status" value="1"/>
</dbReference>
<sequence>MRRIPVAYLASYLLSLLGNSIAGIAFPLIVLQVTGSALGAGAVAAATAVPAVLAGLLMGVVIDRINRRTSSVVTDLVSAASVAALPVIDMVSGLSLGWFILFGVVGSLGDVPGMTAREALLPAVVRHGGIGAERLLGIRESLGAAALLLGPALAGGLMVAFDGSTVLWITAATSFAAALLTLLIPHRVGAIAAPADEAGRVTGALGAADAGPTAAPSPSGWAQLRDGWRVLSRSRFLVVTTMLSVASVTVLAAMQGLVLPVYFTVVGQPGMLGFVLSALGAGMLVGGAVYAVAGARGRRQVWFRVGIVGTTAGFVVVAVLGSVWTVLAGAFVVGLASGMFGGLIGVLMIERIPEHMRGRIMGTQNAVMTAAPPVGIVVAAVLTEYVSVGVAAAVVAGAWVVAAVVGLLARSLRDLGPVDDPAARDEAPAVAGRA</sequence>
<dbReference type="InterPro" id="IPR036259">
    <property type="entry name" value="MFS_trans_sf"/>
</dbReference>
<reference evidence="12" key="1">
    <citation type="journal article" date="2019" name="Int. J. Syst. Evol. Microbiol.">
        <title>The Global Catalogue of Microorganisms (GCM) 10K type strain sequencing project: providing services to taxonomists for standard genome sequencing and annotation.</title>
        <authorList>
            <consortium name="The Broad Institute Genomics Platform"/>
            <consortium name="The Broad Institute Genome Sequencing Center for Infectious Disease"/>
            <person name="Wu L."/>
            <person name="Ma J."/>
        </authorList>
    </citation>
    <scope>NUCLEOTIDE SEQUENCE [LARGE SCALE GENOMIC DNA]</scope>
    <source>
        <strain evidence="12">CCM 8653</strain>
    </source>
</reference>
<evidence type="ECO:0000259" key="10">
    <source>
        <dbReference type="PROSITE" id="PS50850"/>
    </source>
</evidence>
<dbReference type="PANTHER" id="PTHR23513:SF9">
    <property type="entry name" value="ENTEROBACTIN EXPORTER ENTS"/>
    <property type="match status" value="1"/>
</dbReference>
<name>A0ABQ2B2U9_9MICO</name>
<keyword evidence="5 9" id="KW-1133">Transmembrane helix</keyword>
<comment type="caution">
    <text evidence="11">The sequence shown here is derived from an EMBL/GenBank/DDBJ whole genome shotgun (WGS) entry which is preliminary data.</text>
</comment>
<accession>A0ABQ2B2U9</accession>
<proteinExistence type="inferred from homology"/>
<evidence type="ECO:0000256" key="1">
    <source>
        <dbReference type="ARBA" id="ARBA00004429"/>
    </source>
</evidence>
<evidence type="ECO:0000256" key="2">
    <source>
        <dbReference type="ARBA" id="ARBA00022448"/>
    </source>
</evidence>
<feature type="transmembrane region" description="Helical" evidence="9">
    <location>
        <begin position="361"/>
        <end position="382"/>
    </location>
</feature>
<feature type="transmembrane region" description="Helical" evidence="9">
    <location>
        <begin position="330"/>
        <end position="349"/>
    </location>
</feature>
<dbReference type="EMBL" id="BMDG01000003">
    <property type="protein sequence ID" value="GGI06409.1"/>
    <property type="molecule type" value="Genomic_DNA"/>
</dbReference>
<evidence type="ECO:0000256" key="7">
    <source>
        <dbReference type="ARBA" id="ARBA00038075"/>
    </source>
</evidence>
<feature type="transmembrane region" description="Helical" evidence="9">
    <location>
        <begin position="12"/>
        <end position="31"/>
    </location>
</feature>
<dbReference type="SUPFAM" id="SSF103473">
    <property type="entry name" value="MFS general substrate transporter"/>
    <property type="match status" value="1"/>
</dbReference>
<keyword evidence="12" id="KW-1185">Reference proteome</keyword>
<feature type="transmembrane region" description="Helical" evidence="9">
    <location>
        <begin position="37"/>
        <end position="62"/>
    </location>
</feature>
<evidence type="ECO:0000256" key="3">
    <source>
        <dbReference type="ARBA" id="ARBA00022475"/>
    </source>
</evidence>
<dbReference type="InterPro" id="IPR005829">
    <property type="entry name" value="Sugar_transporter_CS"/>
</dbReference>
<evidence type="ECO:0000256" key="4">
    <source>
        <dbReference type="ARBA" id="ARBA00022692"/>
    </source>
</evidence>
<keyword evidence="2" id="KW-0813">Transport</keyword>
<keyword evidence="3" id="KW-1003">Cell membrane</keyword>
<evidence type="ECO:0000256" key="6">
    <source>
        <dbReference type="ARBA" id="ARBA00023136"/>
    </source>
</evidence>
<feature type="transmembrane region" description="Helical" evidence="9">
    <location>
        <begin position="271"/>
        <end position="293"/>
    </location>
</feature>
<protein>
    <recommendedName>
        <fullName evidence="8">Multidrug efflux pump Tap</fullName>
    </recommendedName>
</protein>
<dbReference type="PROSITE" id="PS00217">
    <property type="entry name" value="SUGAR_TRANSPORT_2"/>
    <property type="match status" value="1"/>
</dbReference>
<dbReference type="CDD" id="cd06173">
    <property type="entry name" value="MFS_MefA_like"/>
    <property type="match status" value="1"/>
</dbReference>
<gene>
    <name evidence="11" type="ORF">GCM10007368_11020</name>
</gene>
<feature type="transmembrane region" description="Helical" evidence="9">
    <location>
        <begin position="236"/>
        <end position="259"/>
    </location>
</feature>
<comment type="similarity">
    <text evidence="7">Belongs to the major facilitator superfamily. Drug:H(+) antiporter-3 (DHA3) (TC 2.A.1.21) family.</text>
</comment>
<dbReference type="Proteomes" id="UP000632535">
    <property type="component" value="Unassembled WGS sequence"/>
</dbReference>
<dbReference type="PROSITE" id="PS50850">
    <property type="entry name" value="MFS"/>
    <property type="match status" value="1"/>
</dbReference>
<dbReference type="InterPro" id="IPR011701">
    <property type="entry name" value="MFS"/>
</dbReference>
<keyword evidence="4 9" id="KW-0812">Transmembrane</keyword>
<dbReference type="PANTHER" id="PTHR23513">
    <property type="entry name" value="INTEGRAL MEMBRANE EFFLUX PROTEIN-RELATED"/>
    <property type="match status" value="1"/>
</dbReference>
<comment type="subcellular location">
    <subcellularLocation>
        <location evidence="1">Cell inner membrane</location>
        <topology evidence="1">Multi-pass membrane protein</topology>
    </subcellularLocation>
</comment>
<evidence type="ECO:0000256" key="8">
    <source>
        <dbReference type="ARBA" id="ARBA00040914"/>
    </source>
</evidence>
<feature type="transmembrane region" description="Helical" evidence="9">
    <location>
        <begin position="388"/>
        <end position="409"/>
    </location>
</feature>
<dbReference type="InterPro" id="IPR020846">
    <property type="entry name" value="MFS_dom"/>
</dbReference>
<keyword evidence="6 9" id="KW-0472">Membrane</keyword>
<evidence type="ECO:0000313" key="11">
    <source>
        <dbReference type="EMBL" id="GGI06409.1"/>
    </source>
</evidence>
<evidence type="ECO:0000256" key="5">
    <source>
        <dbReference type="ARBA" id="ARBA00022989"/>
    </source>
</evidence>
<dbReference type="RefSeq" id="WP_188522655.1">
    <property type="nucleotide sequence ID" value="NZ_BMDG01000003.1"/>
</dbReference>
<feature type="transmembrane region" description="Helical" evidence="9">
    <location>
        <begin position="305"/>
        <end position="324"/>
    </location>
</feature>